<accession>A0A4Y7PZN8</accession>
<reference evidence="2 3" key="1">
    <citation type="submission" date="2018-06" db="EMBL/GenBank/DDBJ databases">
        <title>A transcriptomic atlas of mushroom development highlights an independent origin of complex multicellularity.</title>
        <authorList>
            <consortium name="DOE Joint Genome Institute"/>
            <person name="Krizsan K."/>
            <person name="Almasi E."/>
            <person name="Merenyi Z."/>
            <person name="Sahu N."/>
            <person name="Viragh M."/>
            <person name="Koszo T."/>
            <person name="Mondo S."/>
            <person name="Kiss B."/>
            <person name="Balint B."/>
            <person name="Kues U."/>
            <person name="Barry K."/>
            <person name="Hegedus J.C."/>
            <person name="Henrissat B."/>
            <person name="Johnson J."/>
            <person name="Lipzen A."/>
            <person name="Ohm R."/>
            <person name="Nagy I."/>
            <person name="Pangilinan J."/>
            <person name="Yan J."/>
            <person name="Xiong Y."/>
            <person name="Grigoriev I.V."/>
            <person name="Hibbett D.S."/>
            <person name="Nagy L.G."/>
        </authorList>
    </citation>
    <scope>NUCLEOTIDE SEQUENCE [LARGE SCALE GENOMIC DNA]</scope>
    <source>
        <strain evidence="2 3">SZMC22713</strain>
    </source>
</reference>
<gene>
    <name evidence="2" type="ORF">BD410DRAFT_791378</name>
</gene>
<organism evidence="2 3">
    <name type="scientific">Rickenella mellea</name>
    <dbReference type="NCBI Taxonomy" id="50990"/>
    <lineage>
        <taxon>Eukaryota</taxon>
        <taxon>Fungi</taxon>
        <taxon>Dikarya</taxon>
        <taxon>Basidiomycota</taxon>
        <taxon>Agaricomycotina</taxon>
        <taxon>Agaricomycetes</taxon>
        <taxon>Hymenochaetales</taxon>
        <taxon>Rickenellaceae</taxon>
        <taxon>Rickenella</taxon>
    </lineage>
</organism>
<name>A0A4Y7PZN8_9AGAM</name>
<dbReference type="VEuPathDB" id="FungiDB:BD410DRAFT_791378"/>
<evidence type="ECO:0000313" key="3">
    <source>
        <dbReference type="Proteomes" id="UP000294933"/>
    </source>
</evidence>
<dbReference type="Proteomes" id="UP000294933">
    <property type="component" value="Unassembled WGS sequence"/>
</dbReference>
<keyword evidence="3" id="KW-1185">Reference proteome</keyword>
<evidence type="ECO:0000256" key="1">
    <source>
        <dbReference type="SAM" id="Coils"/>
    </source>
</evidence>
<protein>
    <submittedName>
        <fullName evidence="2">Uncharacterized protein</fullName>
    </submittedName>
</protein>
<proteinExistence type="predicted"/>
<dbReference type="EMBL" id="ML170191">
    <property type="protein sequence ID" value="TDL20000.1"/>
    <property type="molecule type" value="Genomic_DNA"/>
</dbReference>
<dbReference type="AlphaFoldDB" id="A0A4Y7PZN8"/>
<sequence>MPNQTKTVERNRRLQAVKVASKPVTLNRRLTCVQRLLLFMMDLPKGGTFIKPQLLLELNKIAESYNEAPDVRSTMLDREIDRQISIGHVERIGLDKRGYDILRITPCGNKRLEFARKDLETANHLASDSTRKNRCRKYLKAEILADHLSIAGKKYLGHVSQEQAAALNKCEAMEIDRDVSQQEIDRLRDEVKHLKDIIKRKCQAIQEIRTSFLRAAYDGW</sequence>
<keyword evidence="1" id="KW-0175">Coiled coil</keyword>
<evidence type="ECO:0000313" key="2">
    <source>
        <dbReference type="EMBL" id="TDL20000.1"/>
    </source>
</evidence>
<feature type="coiled-coil region" evidence="1">
    <location>
        <begin position="170"/>
        <end position="204"/>
    </location>
</feature>